<protein>
    <submittedName>
        <fullName evidence="1">Uncharacterized protein</fullName>
    </submittedName>
</protein>
<name>A0ABN9QL69_9DINO</name>
<accession>A0ABN9QL69</accession>
<proteinExistence type="predicted"/>
<sequence length="318" mass="33844">MVLLPAFSMQCIVSLRESTRRRGWKTQQSVVWGLPALVHPIRCHQDSDSVPHSHGCAGRTMHAEWRLARASPCSLSGFAFGKTPELDTPTLFVPQAASLALGEERWAEVVPACALALQALSSPGQPPGWDCLCRVPELRPALPEARLYARGLSFEGFALELERAREWSLQRATKNTLREAVQYLAAAGADLLPAAAPAAERVPPAARAGCPEPVVATTSWPCPSGSRGAAASQAGPWLHQEPLAVTAAPSGYPELDSRAAYASVYGSAAQSTPRVRAAPPLQHQRPHARPAAAAGAGAVPRRLRRSACVFPCVFHALS</sequence>
<dbReference type="Proteomes" id="UP001189429">
    <property type="component" value="Unassembled WGS sequence"/>
</dbReference>
<organism evidence="1 2">
    <name type="scientific">Prorocentrum cordatum</name>
    <dbReference type="NCBI Taxonomy" id="2364126"/>
    <lineage>
        <taxon>Eukaryota</taxon>
        <taxon>Sar</taxon>
        <taxon>Alveolata</taxon>
        <taxon>Dinophyceae</taxon>
        <taxon>Prorocentrales</taxon>
        <taxon>Prorocentraceae</taxon>
        <taxon>Prorocentrum</taxon>
    </lineage>
</organism>
<keyword evidence="2" id="KW-1185">Reference proteome</keyword>
<dbReference type="EMBL" id="CAUYUJ010003269">
    <property type="protein sequence ID" value="CAK0804575.1"/>
    <property type="molecule type" value="Genomic_DNA"/>
</dbReference>
<comment type="caution">
    <text evidence="1">The sequence shown here is derived from an EMBL/GenBank/DDBJ whole genome shotgun (WGS) entry which is preliminary data.</text>
</comment>
<gene>
    <name evidence="1" type="ORF">PCOR1329_LOCUS11332</name>
</gene>
<reference evidence="1" key="1">
    <citation type="submission" date="2023-10" db="EMBL/GenBank/DDBJ databases">
        <authorList>
            <person name="Chen Y."/>
            <person name="Shah S."/>
            <person name="Dougan E. K."/>
            <person name="Thang M."/>
            <person name="Chan C."/>
        </authorList>
    </citation>
    <scope>NUCLEOTIDE SEQUENCE [LARGE SCALE GENOMIC DNA]</scope>
</reference>
<evidence type="ECO:0000313" key="2">
    <source>
        <dbReference type="Proteomes" id="UP001189429"/>
    </source>
</evidence>
<evidence type="ECO:0000313" key="1">
    <source>
        <dbReference type="EMBL" id="CAK0804575.1"/>
    </source>
</evidence>